<dbReference type="GO" id="GO:0016788">
    <property type="term" value="F:hydrolase activity, acting on ester bonds"/>
    <property type="evidence" value="ECO:0007669"/>
    <property type="project" value="UniProtKB-ARBA"/>
</dbReference>
<name>A0A842IB45_9RHOB</name>
<dbReference type="CDD" id="cd00229">
    <property type="entry name" value="SGNH_hydrolase"/>
    <property type="match status" value="1"/>
</dbReference>
<protein>
    <submittedName>
        <fullName evidence="3">SGNH/GDSL hydrolase family protein</fullName>
    </submittedName>
</protein>
<feature type="chain" id="PRO_5033022300" evidence="1">
    <location>
        <begin position="22"/>
        <end position="228"/>
    </location>
</feature>
<evidence type="ECO:0000313" key="3">
    <source>
        <dbReference type="EMBL" id="MBC2836324.1"/>
    </source>
</evidence>
<keyword evidence="4" id="KW-1185">Reference proteome</keyword>
<keyword evidence="3" id="KW-0378">Hydrolase</keyword>
<dbReference type="RefSeq" id="WP_185797927.1">
    <property type="nucleotide sequence ID" value="NZ_JACLQD010000003.1"/>
</dbReference>
<evidence type="ECO:0000259" key="2">
    <source>
        <dbReference type="Pfam" id="PF13472"/>
    </source>
</evidence>
<organism evidence="3 4">
    <name type="scientific">Paragemmobacter straminiformis</name>
    <dbReference type="NCBI Taxonomy" id="2045119"/>
    <lineage>
        <taxon>Bacteria</taxon>
        <taxon>Pseudomonadati</taxon>
        <taxon>Pseudomonadota</taxon>
        <taxon>Alphaproteobacteria</taxon>
        <taxon>Rhodobacterales</taxon>
        <taxon>Paracoccaceae</taxon>
        <taxon>Paragemmobacter</taxon>
    </lineage>
</organism>
<accession>A0A842IB45</accession>
<keyword evidence="1" id="KW-0732">Signal</keyword>
<dbReference type="EMBL" id="JACLQD010000003">
    <property type="protein sequence ID" value="MBC2836324.1"/>
    <property type="molecule type" value="Genomic_DNA"/>
</dbReference>
<comment type="caution">
    <text evidence="3">The sequence shown here is derived from an EMBL/GenBank/DDBJ whole genome shotgun (WGS) entry which is preliminary data.</text>
</comment>
<proteinExistence type="predicted"/>
<dbReference type="SUPFAM" id="SSF52266">
    <property type="entry name" value="SGNH hydrolase"/>
    <property type="match status" value="1"/>
</dbReference>
<dbReference type="Proteomes" id="UP000555411">
    <property type="component" value="Unassembled WGS sequence"/>
</dbReference>
<dbReference type="Pfam" id="PF13472">
    <property type="entry name" value="Lipase_GDSL_2"/>
    <property type="match status" value="1"/>
</dbReference>
<dbReference type="InterPro" id="IPR013830">
    <property type="entry name" value="SGNH_hydro"/>
</dbReference>
<reference evidence="3 4" key="1">
    <citation type="journal article" date="2017" name="Int. J. Syst. Evol. Microbiol.">
        <title>Gemmobacter straminiformis sp. nov., isolated from an artificial fountain.</title>
        <authorList>
            <person name="Kang J.Y."/>
            <person name="Kim M.J."/>
            <person name="Chun J."/>
            <person name="Son K.P."/>
            <person name="Jahng K.Y."/>
        </authorList>
    </citation>
    <scope>NUCLEOTIDE SEQUENCE [LARGE SCALE GENOMIC DNA]</scope>
    <source>
        <strain evidence="3 4">CAM-8</strain>
    </source>
</reference>
<dbReference type="InterPro" id="IPR036514">
    <property type="entry name" value="SGNH_hydro_sf"/>
</dbReference>
<gene>
    <name evidence="3" type="ORF">H7F16_12465</name>
</gene>
<evidence type="ECO:0000313" key="4">
    <source>
        <dbReference type="Proteomes" id="UP000555411"/>
    </source>
</evidence>
<evidence type="ECO:0000256" key="1">
    <source>
        <dbReference type="SAM" id="SignalP"/>
    </source>
</evidence>
<dbReference type="Gene3D" id="3.40.50.1110">
    <property type="entry name" value="SGNH hydrolase"/>
    <property type="match status" value="1"/>
</dbReference>
<dbReference type="AlphaFoldDB" id="A0A842IB45"/>
<sequence length="228" mass="24742">MLRAALALLALLSLLSCGEMVTDQNKDARILLMGDSMMAANRGLGHSVGNEIERRLGAEVIDRSVIGARYFYYLPVSGAAGLRLTAQYRKGDWDWVVLNGGGNDLLFGCGCAACNRMVDRLISADGTTGAIPDLVRQLRRDGARVVYSGYLRNPGLYTPVRACRPYGDELDRRLTRLAATDPKGIFFAPMSDIVPRGDASMFQFDLIHPSAKGSAAIAARLAKVMQSR</sequence>
<feature type="domain" description="SGNH hydrolase-type esterase" evidence="2">
    <location>
        <begin position="33"/>
        <end position="215"/>
    </location>
</feature>
<feature type="signal peptide" evidence="1">
    <location>
        <begin position="1"/>
        <end position="21"/>
    </location>
</feature>
<dbReference type="PROSITE" id="PS51257">
    <property type="entry name" value="PROKAR_LIPOPROTEIN"/>
    <property type="match status" value="1"/>
</dbReference>